<dbReference type="EMBL" id="RHGB01000034">
    <property type="protein sequence ID" value="RNL57698.1"/>
    <property type="molecule type" value="Genomic_DNA"/>
</dbReference>
<dbReference type="Pfam" id="PF00175">
    <property type="entry name" value="NAD_binding_1"/>
    <property type="match status" value="1"/>
</dbReference>
<dbReference type="CDD" id="cd00207">
    <property type="entry name" value="fer2"/>
    <property type="match status" value="1"/>
</dbReference>
<dbReference type="PRINTS" id="PR00410">
    <property type="entry name" value="PHEHYDRXLASE"/>
</dbReference>
<dbReference type="Pfam" id="PF00111">
    <property type="entry name" value="Fer2"/>
    <property type="match status" value="1"/>
</dbReference>
<name>A0ABX9VXX0_9GAMM</name>
<dbReference type="PROSITE" id="PS51085">
    <property type="entry name" value="2FE2S_FER_2"/>
    <property type="match status" value="1"/>
</dbReference>
<dbReference type="InterPro" id="IPR001041">
    <property type="entry name" value="2Fe-2S_ferredoxin-type"/>
</dbReference>
<keyword evidence="4" id="KW-0408">Iron</keyword>
<dbReference type="RefSeq" id="WP_123183749.1">
    <property type="nucleotide sequence ID" value="NZ_RHGB01000034.1"/>
</dbReference>
<dbReference type="InterPro" id="IPR017938">
    <property type="entry name" value="Riboflavin_synthase-like_b-brl"/>
</dbReference>
<dbReference type="PANTHER" id="PTHR43644:SF1">
    <property type="entry name" value="NAD(P)H-FLAVIN REDUCTASE"/>
    <property type="match status" value="1"/>
</dbReference>
<feature type="domain" description="2Fe-2S ferredoxin-type" evidence="5">
    <location>
        <begin position="2"/>
        <end position="93"/>
    </location>
</feature>
<dbReference type="Gene3D" id="3.40.50.80">
    <property type="entry name" value="Nucleotide-binding domain of ferredoxin-NADP reductase (FNR) module"/>
    <property type="match status" value="1"/>
</dbReference>
<comment type="caution">
    <text evidence="7">The sequence shown here is derived from an EMBL/GenBank/DDBJ whole genome shotgun (WGS) entry which is preliminary data.</text>
</comment>
<dbReference type="Gene3D" id="2.40.30.10">
    <property type="entry name" value="Translation factors"/>
    <property type="match status" value="1"/>
</dbReference>
<evidence type="ECO:0000259" key="5">
    <source>
        <dbReference type="PROSITE" id="PS51085"/>
    </source>
</evidence>
<dbReference type="PANTHER" id="PTHR43644">
    <property type="entry name" value="NA(+)-TRANSLOCATING NADH-QUINONE REDUCTASE SUBUNIT"/>
    <property type="match status" value="1"/>
</dbReference>
<dbReference type="InterPro" id="IPR039261">
    <property type="entry name" value="FNR_nucleotide-bd"/>
</dbReference>
<evidence type="ECO:0000256" key="2">
    <source>
        <dbReference type="ARBA" id="ARBA00022630"/>
    </source>
</evidence>
<reference evidence="7 8" key="1">
    <citation type="submission" date="2018-10" db="EMBL/GenBank/DDBJ databases">
        <title>Draft genome sequence of Zhongshania sp. DSW25-10.</title>
        <authorList>
            <person name="Oh J."/>
        </authorList>
    </citation>
    <scope>NUCLEOTIDE SEQUENCE [LARGE SCALE GENOMIC DNA]</scope>
    <source>
        <strain evidence="7 8">DSW25-10</strain>
    </source>
</reference>
<keyword evidence="1" id="KW-0813">Transport</keyword>
<feature type="domain" description="FAD-binding FR-type" evidence="6">
    <location>
        <begin position="99"/>
        <end position="197"/>
    </location>
</feature>
<dbReference type="Pfam" id="PF00970">
    <property type="entry name" value="FAD_binding_6"/>
    <property type="match status" value="1"/>
</dbReference>
<evidence type="ECO:0000256" key="1">
    <source>
        <dbReference type="ARBA" id="ARBA00022448"/>
    </source>
</evidence>
<dbReference type="SUPFAM" id="SSF54292">
    <property type="entry name" value="2Fe-2S ferredoxin-like"/>
    <property type="match status" value="1"/>
</dbReference>
<gene>
    <name evidence="7" type="ORF">D0911_18650</name>
</gene>
<dbReference type="InterPro" id="IPR006058">
    <property type="entry name" value="2Fe2S_fd_BS"/>
</dbReference>
<sequence>MSSININNKIIIPSENGDSILRSALRNFIGIPYECNSGGCGACKVDLIYGEVKNTYPDSVSISDRDRRKNRVLACQSIPLGDVEIGVEFAEIEGGLYRPGKCTGVLMEKEYISTEVVEFSFSLKNDVKYMPGQYFMISIPGVGERAYSVSSPDSDDGVIKFIVKKMNFGKFSSYLFNDFNVNDNIILDGPYGHAYFLENERDIVCIAGGAGLSPIVSIVRRMEKSRSDNNLYFFYGVNQIDEINSDYISNLLKGIPASRCDFIPAITSRQEDWQGEVGYIHEVVSRCLEDFSDKEFYFCGPPVMTSAVQKLLMIEKSVPYERMHFDRFF</sequence>
<keyword evidence="2" id="KW-0285">Flavoprotein</keyword>
<dbReference type="InterPro" id="IPR036010">
    <property type="entry name" value="2Fe-2S_ferredoxin-like_sf"/>
</dbReference>
<accession>A0ABX9VXX0</accession>
<evidence type="ECO:0000259" key="6">
    <source>
        <dbReference type="PROSITE" id="PS51384"/>
    </source>
</evidence>
<dbReference type="InterPro" id="IPR001433">
    <property type="entry name" value="OxRdtase_FAD/NAD-bd"/>
</dbReference>
<evidence type="ECO:0000256" key="4">
    <source>
        <dbReference type="ARBA" id="ARBA00023004"/>
    </source>
</evidence>
<dbReference type="PROSITE" id="PS51384">
    <property type="entry name" value="FAD_FR"/>
    <property type="match status" value="1"/>
</dbReference>
<evidence type="ECO:0000313" key="7">
    <source>
        <dbReference type="EMBL" id="RNL57698.1"/>
    </source>
</evidence>
<keyword evidence="8" id="KW-1185">Reference proteome</keyword>
<dbReference type="InterPro" id="IPR008333">
    <property type="entry name" value="Cbr1-like_FAD-bd_dom"/>
</dbReference>
<keyword evidence="3" id="KW-0274">FAD</keyword>
<dbReference type="InterPro" id="IPR012675">
    <property type="entry name" value="Beta-grasp_dom_sf"/>
</dbReference>
<evidence type="ECO:0000256" key="3">
    <source>
        <dbReference type="ARBA" id="ARBA00022827"/>
    </source>
</evidence>
<dbReference type="InterPro" id="IPR001709">
    <property type="entry name" value="Flavoprot_Pyr_Nucl_cyt_Rdtase"/>
</dbReference>
<evidence type="ECO:0000313" key="8">
    <source>
        <dbReference type="Proteomes" id="UP000274695"/>
    </source>
</evidence>
<organism evidence="7 8">
    <name type="scientific">Zhongshania marina</name>
    <dbReference type="NCBI Taxonomy" id="2304603"/>
    <lineage>
        <taxon>Bacteria</taxon>
        <taxon>Pseudomonadati</taxon>
        <taxon>Pseudomonadota</taxon>
        <taxon>Gammaproteobacteria</taxon>
        <taxon>Cellvibrionales</taxon>
        <taxon>Spongiibacteraceae</taxon>
        <taxon>Zhongshania</taxon>
    </lineage>
</organism>
<dbReference type="PRINTS" id="PR00371">
    <property type="entry name" value="FPNCR"/>
</dbReference>
<dbReference type="InterPro" id="IPR017927">
    <property type="entry name" value="FAD-bd_FR_type"/>
</dbReference>
<dbReference type="PROSITE" id="PS00197">
    <property type="entry name" value="2FE2S_FER_1"/>
    <property type="match status" value="1"/>
</dbReference>
<protein>
    <submittedName>
        <fullName evidence="7">Oxidoreductase</fullName>
    </submittedName>
</protein>
<proteinExistence type="predicted"/>
<dbReference type="Gene3D" id="3.10.20.30">
    <property type="match status" value="1"/>
</dbReference>
<dbReference type="Proteomes" id="UP000274695">
    <property type="component" value="Unassembled WGS sequence"/>
</dbReference>
<dbReference type="SUPFAM" id="SSF52343">
    <property type="entry name" value="Ferredoxin reductase-like, C-terminal NADP-linked domain"/>
    <property type="match status" value="1"/>
</dbReference>
<dbReference type="SUPFAM" id="SSF63380">
    <property type="entry name" value="Riboflavin synthase domain-like"/>
    <property type="match status" value="1"/>
</dbReference>